<reference evidence="3" key="1">
    <citation type="submission" date="2016-06" db="UniProtKB">
        <authorList>
            <consortium name="WormBaseParasite"/>
        </authorList>
    </citation>
    <scope>IDENTIFICATION</scope>
</reference>
<protein>
    <submittedName>
        <fullName evidence="3">DNA-directed DNA polymerase</fullName>
    </submittedName>
</protein>
<keyword evidence="2" id="KW-1185">Reference proteome</keyword>
<proteinExistence type="predicted"/>
<dbReference type="EMBL" id="UYSU01040670">
    <property type="protein sequence ID" value="VDM02491.1"/>
    <property type="molecule type" value="Genomic_DNA"/>
</dbReference>
<evidence type="ECO:0000313" key="2">
    <source>
        <dbReference type="Proteomes" id="UP000275846"/>
    </source>
</evidence>
<reference evidence="1 2" key="2">
    <citation type="submission" date="2018-11" db="EMBL/GenBank/DDBJ databases">
        <authorList>
            <consortium name="Pathogen Informatics"/>
        </authorList>
    </citation>
    <scope>NUCLEOTIDE SEQUENCE [LARGE SCALE GENOMIC DNA]</scope>
    <source>
        <strain evidence="1 2">NST_G2</strain>
    </source>
</reference>
<dbReference type="AlphaFoldDB" id="A0A183TI07"/>
<organism evidence="3">
    <name type="scientific">Schistocephalus solidus</name>
    <name type="common">Tapeworm</name>
    <dbReference type="NCBI Taxonomy" id="70667"/>
    <lineage>
        <taxon>Eukaryota</taxon>
        <taxon>Metazoa</taxon>
        <taxon>Spiralia</taxon>
        <taxon>Lophotrochozoa</taxon>
        <taxon>Platyhelminthes</taxon>
        <taxon>Cestoda</taxon>
        <taxon>Eucestoda</taxon>
        <taxon>Diphyllobothriidea</taxon>
        <taxon>Diphyllobothriidae</taxon>
        <taxon>Schistocephalus</taxon>
    </lineage>
</organism>
<accession>A0A183TI07</accession>
<gene>
    <name evidence="1" type="ORF">SSLN_LOCUS16105</name>
</gene>
<evidence type="ECO:0000313" key="3">
    <source>
        <dbReference type="WBParaSite" id="SSLN_0001671301-mRNA-1"/>
    </source>
</evidence>
<sequence>MHECAVIAYPLEKYKAQAVADTPFMKVDPDKNLARTSPDAELGHYKPECYRQGQTEAEHFRYVNARTLSLEIDYLIPNTLHECAVIAYPRKKSKELTGAWTASKRSSSSRTWPESEYFCLLSINWHSVKTRIRCVLSKKPHHILNCHVFG</sequence>
<dbReference type="Proteomes" id="UP000275846">
    <property type="component" value="Unassembled WGS sequence"/>
</dbReference>
<dbReference type="WBParaSite" id="SSLN_0001671301-mRNA-1">
    <property type="protein sequence ID" value="SSLN_0001671301-mRNA-1"/>
    <property type="gene ID" value="SSLN_0001671301"/>
</dbReference>
<evidence type="ECO:0000313" key="1">
    <source>
        <dbReference type="EMBL" id="VDM02491.1"/>
    </source>
</evidence>
<name>A0A183TI07_SCHSO</name>